<sequence>MYGIWTGTLSRKGRKQKVQRRSKKNTANSNELMVKSIRQPTTMSSKTVGGANDFPLTG</sequence>
<reference evidence="2" key="2">
    <citation type="journal article" date="2015" name="Data Brief">
        <title>Shoot transcriptome of the giant reed, Arundo donax.</title>
        <authorList>
            <person name="Barrero R.A."/>
            <person name="Guerrero F.D."/>
            <person name="Moolhuijzen P."/>
            <person name="Goolsby J.A."/>
            <person name="Tidwell J."/>
            <person name="Bellgard S.E."/>
            <person name="Bellgard M.I."/>
        </authorList>
    </citation>
    <scope>NUCLEOTIDE SEQUENCE</scope>
    <source>
        <tissue evidence="2">Shoot tissue taken approximately 20 cm above the soil surface</tissue>
    </source>
</reference>
<name>A0A0A9F8Z0_ARUDO</name>
<accession>A0A0A9F8Z0</accession>
<protein>
    <submittedName>
        <fullName evidence="2">Uncharacterized protein</fullName>
    </submittedName>
</protein>
<proteinExistence type="predicted"/>
<evidence type="ECO:0000313" key="2">
    <source>
        <dbReference type="EMBL" id="JAE08817.1"/>
    </source>
</evidence>
<feature type="compositionally biased region" description="Basic residues" evidence="1">
    <location>
        <begin position="11"/>
        <end position="24"/>
    </location>
</feature>
<evidence type="ECO:0000256" key="1">
    <source>
        <dbReference type="SAM" id="MobiDB-lite"/>
    </source>
</evidence>
<reference evidence="2" key="1">
    <citation type="submission" date="2014-09" db="EMBL/GenBank/DDBJ databases">
        <authorList>
            <person name="Magalhaes I.L.F."/>
            <person name="Oliveira U."/>
            <person name="Santos F.R."/>
            <person name="Vidigal T.H.D.A."/>
            <person name="Brescovit A.D."/>
            <person name="Santos A.J."/>
        </authorList>
    </citation>
    <scope>NUCLEOTIDE SEQUENCE</scope>
    <source>
        <tissue evidence="2">Shoot tissue taken approximately 20 cm above the soil surface</tissue>
    </source>
</reference>
<feature type="compositionally biased region" description="Polar residues" evidence="1">
    <location>
        <begin position="38"/>
        <end position="47"/>
    </location>
</feature>
<dbReference type="AlphaFoldDB" id="A0A0A9F8Z0"/>
<feature type="region of interest" description="Disordered" evidence="1">
    <location>
        <begin position="1"/>
        <end position="58"/>
    </location>
</feature>
<dbReference type="EMBL" id="GBRH01189079">
    <property type="protein sequence ID" value="JAE08817.1"/>
    <property type="molecule type" value="Transcribed_RNA"/>
</dbReference>
<organism evidence="2">
    <name type="scientific">Arundo donax</name>
    <name type="common">Giant reed</name>
    <name type="synonym">Donax arundinaceus</name>
    <dbReference type="NCBI Taxonomy" id="35708"/>
    <lineage>
        <taxon>Eukaryota</taxon>
        <taxon>Viridiplantae</taxon>
        <taxon>Streptophyta</taxon>
        <taxon>Embryophyta</taxon>
        <taxon>Tracheophyta</taxon>
        <taxon>Spermatophyta</taxon>
        <taxon>Magnoliopsida</taxon>
        <taxon>Liliopsida</taxon>
        <taxon>Poales</taxon>
        <taxon>Poaceae</taxon>
        <taxon>PACMAD clade</taxon>
        <taxon>Arundinoideae</taxon>
        <taxon>Arundineae</taxon>
        <taxon>Arundo</taxon>
    </lineage>
</organism>